<accession>A0ABX1TE67</accession>
<name>A0ABX1TE67_9PROT</name>
<feature type="domain" description="Transposase IS701-like DDE" evidence="1">
    <location>
        <begin position="24"/>
        <end position="249"/>
    </location>
</feature>
<dbReference type="Pfam" id="PF13546">
    <property type="entry name" value="DDE_5"/>
    <property type="match status" value="1"/>
</dbReference>
<dbReference type="InterPro" id="IPR038721">
    <property type="entry name" value="IS701-like_DDE_dom"/>
</dbReference>
<dbReference type="Proteomes" id="UP000886469">
    <property type="component" value="Unassembled WGS sequence"/>
</dbReference>
<sequence length="443" mass="50652">MYLFGIGRAVASCCENLTSHFQSFRECFRSKTRSTAEQAEQYLRGLFQSPRANLEQMSETVAETEYYSLHHLLSDAAWDFENVRRETARQADEWIGGPETGLLLDESGVQKKGDHSAGVARQYNGRLGKVENSQVGVYAALARGSQAAIIDFELFLPERWVEDAKRCQEAGIPESARVFRTKPQMAAEMVKRARAAGVRFGFIGADGLYGHATWLLFDWDDAGEVFATEVHSDQQFYFTDPGKAWVPAWEAREWAARLKRKEWHPVILRDGEKGEVRAMFAHTRVWISHPNSAQARQWHLLARRDGKEVKFMLSNAAPDTPLRELARMQAQRHFIERAFENAKGCCGMADYQVRKWRAWYNHMALVCVALLFLVKERRQHSPYAELLSCADVVDMLVAQLPVKIHGREDLVRIIAERHARRQSARDSAYRRQPPAPKNAIRIC</sequence>
<evidence type="ECO:0000313" key="2">
    <source>
        <dbReference type="EMBL" id="NMQ08003.1"/>
    </source>
</evidence>
<organism evidence="2 3">
    <name type="scientific">Candidatus Accumulibacter contiguus</name>
    <dbReference type="NCBI Taxonomy" id="2954381"/>
    <lineage>
        <taxon>Bacteria</taxon>
        <taxon>Pseudomonadati</taxon>
        <taxon>Pseudomonadota</taxon>
        <taxon>Betaproteobacteria</taxon>
        <taxon>Candidatus Accumulibacter</taxon>
    </lineage>
</organism>
<keyword evidence="3" id="KW-1185">Reference proteome</keyword>
<dbReference type="InterPro" id="IPR012337">
    <property type="entry name" value="RNaseH-like_sf"/>
</dbReference>
<dbReference type="InterPro" id="IPR039365">
    <property type="entry name" value="IS701-like"/>
</dbReference>
<comment type="caution">
    <text evidence="2">The sequence shown here is derived from an EMBL/GenBank/DDBJ whole genome shotgun (WGS) entry which is preliminary data.</text>
</comment>
<evidence type="ECO:0000259" key="1">
    <source>
        <dbReference type="Pfam" id="PF13546"/>
    </source>
</evidence>
<protein>
    <submittedName>
        <fullName evidence="2">IS701 family transposase</fullName>
    </submittedName>
</protein>
<dbReference type="EMBL" id="SPMX01000144">
    <property type="protein sequence ID" value="NMQ08003.1"/>
    <property type="molecule type" value="Genomic_DNA"/>
</dbReference>
<dbReference type="PANTHER" id="PTHR33627:SF1">
    <property type="entry name" value="TRANSPOSASE"/>
    <property type="match status" value="1"/>
</dbReference>
<proteinExistence type="predicted"/>
<dbReference type="NCBIfam" id="NF033540">
    <property type="entry name" value="transpos_IS701"/>
    <property type="match status" value="1"/>
</dbReference>
<reference evidence="2" key="1">
    <citation type="submission" date="2019-03" db="EMBL/GenBank/DDBJ databases">
        <title>Metabolic reconstructions from genomes of highly enriched 'Candidatus Accumulibacter' and 'Candidatus Competibacter' bioreactor populations.</title>
        <authorList>
            <person name="Annavajhala M.K."/>
            <person name="Welles L."/>
            <person name="Abbas B."/>
            <person name="Sorokin D."/>
            <person name="Park H."/>
            <person name="Van Loosdrecht M."/>
            <person name="Chandran K."/>
        </authorList>
    </citation>
    <scope>NUCLEOTIDE SEQUENCE</scope>
    <source>
        <strain evidence="2">SBR_L</strain>
    </source>
</reference>
<dbReference type="SUPFAM" id="SSF53098">
    <property type="entry name" value="Ribonuclease H-like"/>
    <property type="match status" value="1"/>
</dbReference>
<dbReference type="PANTHER" id="PTHR33627">
    <property type="entry name" value="TRANSPOSASE"/>
    <property type="match status" value="1"/>
</dbReference>
<gene>
    <name evidence="2" type="ORF">E4Q08_23625</name>
</gene>
<evidence type="ECO:0000313" key="3">
    <source>
        <dbReference type="Proteomes" id="UP000886469"/>
    </source>
</evidence>